<evidence type="ECO:0000313" key="4">
    <source>
        <dbReference type="Proteomes" id="UP000271380"/>
    </source>
</evidence>
<dbReference type="SUPFAM" id="SSF48576">
    <property type="entry name" value="Terpenoid synthases"/>
    <property type="match status" value="1"/>
</dbReference>
<dbReference type="EMBL" id="LR134377">
    <property type="protein sequence ID" value="VEH05049.1"/>
    <property type="molecule type" value="Genomic_DNA"/>
</dbReference>
<dbReference type="STRING" id="35755.UL82_01435"/>
<dbReference type="SFLD" id="SFLDG01018">
    <property type="entry name" value="Squalene/Phytoene_Synthase_Lik"/>
    <property type="match status" value="1"/>
</dbReference>
<keyword evidence="1" id="KW-0808">Transferase</keyword>
<keyword evidence="3" id="KW-1185">Reference proteome</keyword>
<dbReference type="Pfam" id="PF00494">
    <property type="entry name" value="SQS_PSY"/>
    <property type="match status" value="1"/>
</dbReference>
<accession>A0A0F6QZ48</accession>
<organism evidence="1 3">
    <name type="scientific">Corynebacterium kutscheri</name>
    <dbReference type="NCBI Taxonomy" id="35755"/>
    <lineage>
        <taxon>Bacteria</taxon>
        <taxon>Bacillati</taxon>
        <taxon>Actinomycetota</taxon>
        <taxon>Actinomycetes</taxon>
        <taxon>Mycobacteriales</taxon>
        <taxon>Corynebacteriaceae</taxon>
        <taxon>Corynebacterium</taxon>
    </lineage>
</organism>
<sequence>MVKAEQCANLDRYDAMAIAAAKQVIARYSTSFSLATALLPPRIKEDITNLYAMVRIADEIVDGLGQCGAVDVEKLLEQYACTVIAAPLGQFHSDVIVHAYAITARRCGFPKEYVLAFFDSMRMDLSPQEYDQAALARYIYGSAEVIGLLCLRCFYAQDFNELSPTRQKNLEKGARHLGAAFQKINFLRDIAEDTNTLGRNYFSSFSLGKRLTENAKKEIIADIRSDIASAEIAVQELKPSVYMAVASAMALFNGLTDKLAATSVDKLYAGRVRLSAWEKTRIISKIALGGWGKERRTTNA</sequence>
<dbReference type="SFLD" id="SFLDG01212">
    <property type="entry name" value="Phytoene_synthase_like"/>
    <property type="match status" value="1"/>
</dbReference>
<dbReference type="SFLD" id="SFLDS00005">
    <property type="entry name" value="Isoprenoid_Synthase_Type_I"/>
    <property type="match status" value="1"/>
</dbReference>
<dbReference type="EMBL" id="CP011312">
    <property type="protein sequence ID" value="AKE40515.1"/>
    <property type="molecule type" value="Genomic_DNA"/>
</dbReference>
<evidence type="ECO:0000313" key="3">
    <source>
        <dbReference type="Proteomes" id="UP000033457"/>
    </source>
</evidence>
<dbReference type="InterPro" id="IPR044843">
    <property type="entry name" value="Trans_IPPS_bact-type"/>
</dbReference>
<gene>
    <name evidence="2" type="ORF">NCTC949_00402</name>
    <name evidence="1" type="ORF">UL82_01435</name>
</gene>
<dbReference type="InterPro" id="IPR002060">
    <property type="entry name" value="Squ/phyt_synthse"/>
</dbReference>
<protein>
    <submittedName>
        <fullName evidence="2">Phytoene synthase</fullName>
    </submittedName>
    <submittedName>
        <fullName evidence="1">Phytoene/squalene synthetase</fullName>
        <ecNumber evidence="1">2.5.1.-</ecNumber>
    </submittedName>
</protein>
<reference evidence="2 4" key="2">
    <citation type="submission" date="2018-12" db="EMBL/GenBank/DDBJ databases">
        <authorList>
            <consortium name="Pathogen Informatics"/>
        </authorList>
    </citation>
    <scope>NUCLEOTIDE SEQUENCE [LARGE SCALE GENOMIC DNA]</scope>
    <source>
        <strain evidence="2 4">NCTC949</strain>
    </source>
</reference>
<dbReference type="Gene3D" id="1.10.600.10">
    <property type="entry name" value="Farnesyl Diphosphate Synthase"/>
    <property type="match status" value="1"/>
</dbReference>
<reference evidence="1 3" key="1">
    <citation type="journal article" date="2015" name="Genome Announc.">
        <title>Complete Genome Sequence of Corynebacterium kutscheri DSM 20755, a Corynebacterial Type Strain with Remarkably Low G+C Content of Chromosomal DNA.</title>
        <authorList>
            <person name="Ruckert C."/>
            <person name="Albersmeier A."/>
            <person name="Winkler A."/>
            <person name="Tauch A."/>
        </authorList>
    </citation>
    <scope>NUCLEOTIDE SEQUENCE [LARGE SCALE GENOMIC DNA]</scope>
    <source>
        <strain evidence="1 3">DSM 20755</strain>
    </source>
</reference>
<proteinExistence type="predicted"/>
<dbReference type="PANTHER" id="PTHR31480">
    <property type="entry name" value="BIFUNCTIONAL LYCOPENE CYCLASE/PHYTOENE SYNTHASE"/>
    <property type="match status" value="1"/>
</dbReference>
<dbReference type="EC" id="2.5.1.-" evidence="1"/>
<name>A0A0F6QZ48_9CORY</name>
<dbReference type="HOGENOM" id="CLU_037269_3_0_11"/>
<evidence type="ECO:0000313" key="1">
    <source>
        <dbReference type="EMBL" id="AKE40515.1"/>
    </source>
</evidence>
<dbReference type="KEGG" id="cku:UL82_01435"/>
<dbReference type="InterPro" id="IPR008949">
    <property type="entry name" value="Isoprenoid_synthase_dom_sf"/>
</dbReference>
<dbReference type="GO" id="GO:0004311">
    <property type="term" value="F:geranylgeranyl diphosphate synthase activity"/>
    <property type="evidence" value="ECO:0007669"/>
    <property type="project" value="InterPro"/>
</dbReference>
<dbReference type="RefSeq" id="WP_052735835.1">
    <property type="nucleotide sequence ID" value="NZ_CP011312.1"/>
</dbReference>
<dbReference type="AlphaFoldDB" id="A0A0F6QZ48"/>
<dbReference type="Proteomes" id="UP000271380">
    <property type="component" value="Chromosome"/>
</dbReference>
<evidence type="ECO:0000313" key="2">
    <source>
        <dbReference type="EMBL" id="VEH05049.1"/>
    </source>
</evidence>
<dbReference type="Proteomes" id="UP000033457">
    <property type="component" value="Chromosome"/>
</dbReference>